<gene>
    <name evidence="2" type="ORF">EVAR_4316_1</name>
</gene>
<proteinExistence type="predicted"/>
<dbReference type="Proteomes" id="UP000299102">
    <property type="component" value="Unassembled WGS sequence"/>
</dbReference>
<keyword evidence="3" id="KW-1185">Reference proteome</keyword>
<sequence>MSHRTREARLPCVSPLNYDRSAARIFAGIAMRRLNVNRPLSQYHTRVTPSDTFITGRSAFSERDEPRRPCPPAAPADSPAGGARGASGPRSRPV</sequence>
<protein>
    <submittedName>
        <fullName evidence="2">Uncharacterized protein</fullName>
    </submittedName>
</protein>
<evidence type="ECO:0000256" key="1">
    <source>
        <dbReference type="SAM" id="MobiDB-lite"/>
    </source>
</evidence>
<name>A0A4C1VD08_EUMVA</name>
<reference evidence="2 3" key="1">
    <citation type="journal article" date="2019" name="Commun. Biol.">
        <title>The bagworm genome reveals a unique fibroin gene that provides high tensile strength.</title>
        <authorList>
            <person name="Kono N."/>
            <person name="Nakamura H."/>
            <person name="Ohtoshi R."/>
            <person name="Tomita M."/>
            <person name="Numata K."/>
            <person name="Arakawa K."/>
        </authorList>
    </citation>
    <scope>NUCLEOTIDE SEQUENCE [LARGE SCALE GENOMIC DNA]</scope>
</reference>
<accession>A0A4C1VD08</accession>
<dbReference type="EMBL" id="BGZK01000315">
    <property type="protein sequence ID" value="GBP36172.1"/>
    <property type="molecule type" value="Genomic_DNA"/>
</dbReference>
<dbReference type="AlphaFoldDB" id="A0A4C1VD08"/>
<evidence type="ECO:0000313" key="3">
    <source>
        <dbReference type="Proteomes" id="UP000299102"/>
    </source>
</evidence>
<evidence type="ECO:0000313" key="2">
    <source>
        <dbReference type="EMBL" id="GBP36172.1"/>
    </source>
</evidence>
<feature type="compositionally biased region" description="Low complexity" evidence="1">
    <location>
        <begin position="75"/>
        <end position="94"/>
    </location>
</feature>
<comment type="caution">
    <text evidence="2">The sequence shown here is derived from an EMBL/GenBank/DDBJ whole genome shotgun (WGS) entry which is preliminary data.</text>
</comment>
<organism evidence="2 3">
    <name type="scientific">Eumeta variegata</name>
    <name type="common">Bagworm moth</name>
    <name type="synonym">Eumeta japonica</name>
    <dbReference type="NCBI Taxonomy" id="151549"/>
    <lineage>
        <taxon>Eukaryota</taxon>
        <taxon>Metazoa</taxon>
        <taxon>Ecdysozoa</taxon>
        <taxon>Arthropoda</taxon>
        <taxon>Hexapoda</taxon>
        <taxon>Insecta</taxon>
        <taxon>Pterygota</taxon>
        <taxon>Neoptera</taxon>
        <taxon>Endopterygota</taxon>
        <taxon>Lepidoptera</taxon>
        <taxon>Glossata</taxon>
        <taxon>Ditrysia</taxon>
        <taxon>Tineoidea</taxon>
        <taxon>Psychidae</taxon>
        <taxon>Oiketicinae</taxon>
        <taxon>Eumeta</taxon>
    </lineage>
</organism>
<feature type="region of interest" description="Disordered" evidence="1">
    <location>
        <begin position="51"/>
        <end position="94"/>
    </location>
</feature>